<sequence length="96" mass="10683">MGEGGGFPQNRLSPRLETTSEWRAPLQAVIAQAAALNANGRKLSDRRCKVCLNCISGFPYLPGVSGFGFLEPVRFRPEIFSIPFQREICKEKLTLK</sequence>
<evidence type="ECO:0000313" key="2">
    <source>
        <dbReference type="Proteomes" id="UP001054945"/>
    </source>
</evidence>
<accession>A0AAV4NKS5</accession>
<dbReference type="EMBL" id="BPLR01003511">
    <property type="protein sequence ID" value="GIX85390.1"/>
    <property type="molecule type" value="Genomic_DNA"/>
</dbReference>
<organism evidence="1 2">
    <name type="scientific">Caerostris extrusa</name>
    <name type="common">Bark spider</name>
    <name type="synonym">Caerostris bankana</name>
    <dbReference type="NCBI Taxonomy" id="172846"/>
    <lineage>
        <taxon>Eukaryota</taxon>
        <taxon>Metazoa</taxon>
        <taxon>Ecdysozoa</taxon>
        <taxon>Arthropoda</taxon>
        <taxon>Chelicerata</taxon>
        <taxon>Arachnida</taxon>
        <taxon>Araneae</taxon>
        <taxon>Araneomorphae</taxon>
        <taxon>Entelegynae</taxon>
        <taxon>Araneoidea</taxon>
        <taxon>Araneidae</taxon>
        <taxon>Caerostris</taxon>
    </lineage>
</organism>
<evidence type="ECO:0000313" key="1">
    <source>
        <dbReference type="EMBL" id="GIX85390.1"/>
    </source>
</evidence>
<reference evidence="1 2" key="1">
    <citation type="submission" date="2021-06" db="EMBL/GenBank/DDBJ databases">
        <title>Caerostris extrusa draft genome.</title>
        <authorList>
            <person name="Kono N."/>
            <person name="Arakawa K."/>
        </authorList>
    </citation>
    <scope>NUCLEOTIDE SEQUENCE [LARGE SCALE GENOMIC DNA]</scope>
</reference>
<protein>
    <submittedName>
        <fullName evidence="1">Uncharacterized protein</fullName>
    </submittedName>
</protein>
<keyword evidence="2" id="KW-1185">Reference proteome</keyword>
<dbReference type="AlphaFoldDB" id="A0AAV4NKS5"/>
<comment type="caution">
    <text evidence="1">The sequence shown here is derived from an EMBL/GenBank/DDBJ whole genome shotgun (WGS) entry which is preliminary data.</text>
</comment>
<dbReference type="Proteomes" id="UP001054945">
    <property type="component" value="Unassembled WGS sequence"/>
</dbReference>
<proteinExistence type="predicted"/>
<gene>
    <name evidence="1" type="ORF">CEXT_542431</name>
</gene>
<name>A0AAV4NKS5_CAEEX</name>